<dbReference type="Proteomes" id="UP000886400">
    <property type="component" value="Unassembled WGS sequence"/>
</dbReference>
<dbReference type="PANTHER" id="PTHR22854:SF2">
    <property type="entry name" value="INDOLE-3-GLYCEROL-PHOSPHATE SYNTHASE"/>
    <property type="match status" value="1"/>
</dbReference>
<dbReference type="InterPro" id="IPR013785">
    <property type="entry name" value="Aldolase_TIM"/>
</dbReference>
<dbReference type="GO" id="GO:0004640">
    <property type="term" value="F:phosphoribosylanthranilate isomerase activity"/>
    <property type="evidence" value="ECO:0007669"/>
    <property type="project" value="TreeGrafter"/>
</dbReference>
<evidence type="ECO:0000256" key="1">
    <source>
        <dbReference type="ARBA" id="ARBA00001633"/>
    </source>
</evidence>
<gene>
    <name evidence="10" type="ORF">ENM99_05440</name>
</gene>
<dbReference type="UniPathway" id="UPA00035">
    <property type="reaction ID" value="UER00043"/>
</dbReference>
<dbReference type="EMBL" id="DRZX01000261">
    <property type="protein sequence ID" value="HHS49272.1"/>
    <property type="molecule type" value="Genomic_DNA"/>
</dbReference>
<sequence length="211" mass="24403">MLLEEIKALKLKAIEDNKKNFPMHILEMGLNMLYKEPVNLKEVFSQGTCEILEIKNFNQDKSYEIGKNISALIINSDEVLLNGSLENISFAKESFNLPIIARDYFLEEYQVYLSRIYQADGIIIEPNLINDETLQKISLLSLAMGIEPIFNIRAQSDIERLKKFDFAGTFIFEDSNLISYIDKSKLNLFYDTDNKENLVKMGVKLFIRILI</sequence>
<dbReference type="Pfam" id="PF00218">
    <property type="entry name" value="IGPS"/>
    <property type="match status" value="1"/>
</dbReference>
<keyword evidence="8" id="KW-0456">Lyase</keyword>
<dbReference type="GO" id="GO:0004425">
    <property type="term" value="F:indole-3-glycerol-phosphate synthase activity"/>
    <property type="evidence" value="ECO:0007669"/>
    <property type="project" value="UniProtKB-EC"/>
</dbReference>
<comment type="pathway">
    <text evidence="2">Amino-acid biosynthesis; L-tryptophan biosynthesis; L-tryptophan from chorismate: step 4/5.</text>
</comment>
<protein>
    <recommendedName>
        <fullName evidence="3">indole-3-glycerol-phosphate synthase</fullName>
        <ecNumber evidence="3">4.1.1.48</ecNumber>
    </recommendedName>
</protein>
<reference evidence="10" key="1">
    <citation type="journal article" date="2020" name="mSystems">
        <title>Genome- and Community-Level Interaction Insights into Carbon Utilization and Element Cycling Functions of Hydrothermarchaeota in Hydrothermal Sediment.</title>
        <authorList>
            <person name="Zhou Z."/>
            <person name="Liu Y."/>
            <person name="Xu W."/>
            <person name="Pan J."/>
            <person name="Luo Z.H."/>
            <person name="Li M."/>
        </authorList>
    </citation>
    <scope>NUCLEOTIDE SEQUENCE [LARGE SCALE GENOMIC DNA]</scope>
    <source>
        <strain evidence="10">SpSt-1135</strain>
    </source>
</reference>
<evidence type="ECO:0000256" key="7">
    <source>
        <dbReference type="ARBA" id="ARBA00023141"/>
    </source>
</evidence>
<keyword evidence="7" id="KW-0057">Aromatic amino acid biosynthesis</keyword>
<dbReference type="Gene3D" id="3.20.20.70">
    <property type="entry name" value="Aldolase class I"/>
    <property type="match status" value="1"/>
</dbReference>
<dbReference type="GO" id="GO:0000162">
    <property type="term" value="P:L-tryptophan biosynthetic process"/>
    <property type="evidence" value="ECO:0007669"/>
    <property type="project" value="UniProtKB-UniPathway"/>
</dbReference>
<keyword evidence="5" id="KW-0210">Decarboxylase</keyword>
<evidence type="ECO:0000256" key="5">
    <source>
        <dbReference type="ARBA" id="ARBA00022793"/>
    </source>
</evidence>
<evidence type="ECO:0000259" key="9">
    <source>
        <dbReference type="Pfam" id="PF00218"/>
    </source>
</evidence>
<evidence type="ECO:0000256" key="6">
    <source>
        <dbReference type="ARBA" id="ARBA00022822"/>
    </source>
</evidence>
<evidence type="ECO:0000313" key="10">
    <source>
        <dbReference type="EMBL" id="HHS49272.1"/>
    </source>
</evidence>
<evidence type="ECO:0000256" key="4">
    <source>
        <dbReference type="ARBA" id="ARBA00022605"/>
    </source>
</evidence>
<comment type="catalytic activity">
    <reaction evidence="1">
        <text>1-(2-carboxyphenylamino)-1-deoxy-D-ribulose 5-phosphate + H(+) = (1S,2R)-1-C-(indol-3-yl)glycerol 3-phosphate + CO2 + H2O</text>
        <dbReference type="Rhea" id="RHEA:23476"/>
        <dbReference type="ChEBI" id="CHEBI:15377"/>
        <dbReference type="ChEBI" id="CHEBI:15378"/>
        <dbReference type="ChEBI" id="CHEBI:16526"/>
        <dbReference type="ChEBI" id="CHEBI:58613"/>
        <dbReference type="ChEBI" id="CHEBI:58866"/>
        <dbReference type="EC" id="4.1.1.48"/>
    </reaction>
</comment>
<accession>A0A7C6EB19</accession>
<dbReference type="InterPro" id="IPR011060">
    <property type="entry name" value="RibuloseP-bd_barrel"/>
</dbReference>
<organism evidence="10">
    <name type="scientific">Desulfurella acetivorans</name>
    <dbReference type="NCBI Taxonomy" id="33002"/>
    <lineage>
        <taxon>Bacteria</taxon>
        <taxon>Pseudomonadati</taxon>
        <taxon>Campylobacterota</taxon>
        <taxon>Desulfurellia</taxon>
        <taxon>Desulfurellales</taxon>
        <taxon>Desulfurellaceae</taxon>
        <taxon>Desulfurella</taxon>
    </lineage>
</organism>
<keyword evidence="6" id="KW-0822">Tryptophan biosynthesis</keyword>
<evidence type="ECO:0000256" key="8">
    <source>
        <dbReference type="ARBA" id="ARBA00023239"/>
    </source>
</evidence>
<evidence type="ECO:0000256" key="3">
    <source>
        <dbReference type="ARBA" id="ARBA00012362"/>
    </source>
</evidence>
<evidence type="ECO:0000256" key="2">
    <source>
        <dbReference type="ARBA" id="ARBA00004696"/>
    </source>
</evidence>
<proteinExistence type="predicted"/>
<name>A0A7C6EB19_DESAE</name>
<dbReference type="AlphaFoldDB" id="A0A7C6EB19"/>
<feature type="domain" description="Indole-3-glycerol phosphate synthase" evidence="9">
    <location>
        <begin position="54"/>
        <end position="163"/>
    </location>
</feature>
<keyword evidence="4" id="KW-0028">Amino-acid biosynthesis</keyword>
<dbReference type="InterPro" id="IPR013798">
    <property type="entry name" value="Indole-3-glycerol_P_synth_dom"/>
</dbReference>
<dbReference type="PANTHER" id="PTHR22854">
    <property type="entry name" value="TRYPTOPHAN BIOSYNTHESIS PROTEIN"/>
    <property type="match status" value="1"/>
</dbReference>
<comment type="caution">
    <text evidence="10">The sequence shown here is derived from an EMBL/GenBank/DDBJ whole genome shotgun (WGS) entry which is preliminary data.</text>
</comment>
<dbReference type="InterPro" id="IPR045186">
    <property type="entry name" value="Indole-3-glycerol_P_synth"/>
</dbReference>
<dbReference type="SUPFAM" id="SSF51366">
    <property type="entry name" value="Ribulose-phoshate binding barrel"/>
    <property type="match status" value="1"/>
</dbReference>
<dbReference type="EC" id="4.1.1.48" evidence="3"/>